<organism evidence="7 8">
    <name type="scientific">Aegilops tauschii subsp. strangulata</name>
    <name type="common">Goatgrass</name>
    <dbReference type="NCBI Taxonomy" id="200361"/>
    <lineage>
        <taxon>Eukaryota</taxon>
        <taxon>Viridiplantae</taxon>
        <taxon>Streptophyta</taxon>
        <taxon>Embryophyta</taxon>
        <taxon>Tracheophyta</taxon>
        <taxon>Spermatophyta</taxon>
        <taxon>Magnoliopsida</taxon>
        <taxon>Liliopsida</taxon>
        <taxon>Poales</taxon>
        <taxon>Poaceae</taxon>
        <taxon>BOP clade</taxon>
        <taxon>Pooideae</taxon>
        <taxon>Triticodae</taxon>
        <taxon>Triticeae</taxon>
        <taxon>Triticinae</taxon>
        <taxon>Aegilops</taxon>
    </lineage>
</organism>
<dbReference type="Gene3D" id="1.20.5.4130">
    <property type="match status" value="1"/>
</dbReference>
<reference evidence="8" key="2">
    <citation type="journal article" date="2017" name="Nat. Plants">
        <title>The Aegilops tauschii genome reveals multiple impacts of transposons.</title>
        <authorList>
            <person name="Zhao G."/>
            <person name="Zou C."/>
            <person name="Li K."/>
            <person name="Wang K."/>
            <person name="Li T."/>
            <person name="Gao L."/>
            <person name="Zhang X."/>
            <person name="Wang H."/>
            <person name="Yang Z."/>
            <person name="Liu X."/>
            <person name="Jiang W."/>
            <person name="Mao L."/>
            <person name="Kong X."/>
            <person name="Jiao Y."/>
            <person name="Jia J."/>
        </authorList>
    </citation>
    <scope>NUCLEOTIDE SEQUENCE [LARGE SCALE GENOMIC DNA]</scope>
    <source>
        <strain evidence="8">cv. AL8/78</strain>
    </source>
</reference>
<keyword evidence="3" id="KW-0677">Repeat</keyword>
<dbReference type="GO" id="GO:0000166">
    <property type="term" value="F:nucleotide binding"/>
    <property type="evidence" value="ECO:0007669"/>
    <property type="project" value="UniProtKB-KW"/>
</dbReference>
<dbReference type="GO" id="GO:0006952">
    <property type="term" value="P:defense response"/>
    <property type="evidence" value="ECO:0007669"/>
    <property type="project" value="UniProtKB-KW"/>
</dbReference>
<dbReference type="Gramene" id="AET5Gv20763300.1">
    <property type="protein sequence ID" value="AET5Gv20763300.1"/>
    <property type="gene ID" value="AET5Gv20763300"/>
</dbReference>
<evidence type="ECO:0000259" key="6">
    <source>
        <dbReference type="Pfam" id="PF18052"/>
    </source>
</evidence>
<accession>A0A453LHD4</accession>
<proteinExistence type="inferred from homology"/>
<keyword evidence="4" id="KW-0547">Nucleotide-binding</keyword>
<evidence type="ECO:0000256" key="3">
    <source>
        <dbReference type="ARBA" id="ARBA00022737"/>
    </source>
</evidence>
<reference evidence="7" key="4">
    <citation type="submission" date="2019-03" db="UniProtKB">
        <authorList>
            <consortium name="EnsemblPlants"/>
        </authorList>
    </citation>
    <scope>IDENTIFICATION</scope>
</reference>
<evidence type="ECO:0000256" key="5">
    <source>
        <dbReference type="ARBA" id="ARBA00022821"/>
    </source>
</evidence>
<protein>
    <recommendedName>
        <fullName evidence="6">Disease resistance N-terminal domain-containing protein</fullName>
    </recommendedName>
</protein>
<dbReference type="AlphaFoldDB" id="A0A453LHD4"/>
<dbReference type="InterPro" id="IPR038005">
    <property type="entry name" value="RX-like_CC"/>
</dbReference>
<comment type="similarity">
    <text evidence="1">Belongs to the disease resistance NB-LRR family.</text>
</comment>
<reference evidence="8" key="1">
    <citation type="journal article" date="2014" name="Science">
        <title>Ancient hybridizations among the ancestral genomes of bread wheat.</title>
        <authorList>
            <consortium name="International Wheat Genome Sequencing Consortium,"/>
            <person name="Marcussen T."/>
            <person name="Sandve S.R."/>
            <person name="Heier L."/>
            <person name="Spannagl M."/>
            <person name="Pfeifer M."/>
            <person name="Jakobsen K.S."/>
            <person name="Wulff B.B."/>
            <person name="Steuernagel B."/>
            <person name="Mayer K.F."/>
            <person name="Olsen O.A."/>
        </authorList>
    </citation>
    <scope>NUCLEOTIDE SEQUENCE [LARGE SCALE GENOMIC DNA]</scope>
    <source>
        <strain evidence="8">cv. AL8/78</strain>
    </source>
</reference>
<reference evidence="7" key="3">
    <citation type="journal article" date="2017" name="Nature">
        <title>Genome sequence of the progenitor of the wheat D genome Aegilops tauschii.</title>
        <authorList>
            <person name="Luo M.C."/>
            <person name="Gu Y.Q."/>
            <person name="Puiu D."/>
            <person name="Wang H."/>
            <person name="Twardziok S.O."/>
            <person name="Deal K.R."/>
            <person name="Huo N."/>
            <person name="Zhu T."/>
            <person name="Wang L."/>
            <person name="Wang Y."/>
            <person name="McGuire P.E."/>
            <person name="Liu S."/>
            <person name="Long H."/>
            <person name="Ramasamy R.K."/>
            <person name="Rodriguez J.C."/>
            <person name="Van S.L."/>
            <person name="Yuan L."/>
            <person name="Wang Z."/>
            <person name="Xia Z."/>
            <person name="Xiao L."/>
            <person name="Anderson O.D."/>
            <person name="Ouyang S."/>
            <person name="Liang Y."/>
            <person name="Zimin A.V."/>
            <person name="Pertea G."/>
            <person name="Qi P."/>
            <person name="Bennetzen J.L."/>
            <person name="Dai X."/>
            <person name="Dawson M.W."/>
            <person name="Muller H.G."/>
            <person name="Kugler K."/>
            <person name="Rivarola-Duarte L."/>
            <person name="Spannagl M."/>
            <person name="Mayer K.F.X."/>
            <person name="Lu F.H."/>
            <person name="Bevan M.W."/>
            <person name="Leroy P."/>
            <person name="Li P."/>
            <person name="You F.M."/>
            <person name="Sun Q."/>
            <person name="Liu Z."/>
            <person name="Lyons E."/>
            <person name="Wicker T."/>
            <person name="Salzberg S.L."/>
            <person name="Devos K.M."/>
            <person name="Dvorak J."/>
        </authorList>
    </citation>
    <scope>NUCLEOTIDE SEQUENCE [LARGE SCALE GENOMIC DNA]</scope>
    <source>
        <strain evidence="7">cv. AL8/78</strain>
    </source>
</reference>
<sequence length="120" mass="13018">MEVTVLSVGDSVVNGELSYARSAPAEQVALQLGVQRDQTFFIKDELEMMQAFLMAVDDYRERNSRAVKVWVKQVRDVAYESRGLPPGLGGQSGKAVQVVAWRGHIDGPSPCGHADEGAQG</sequence>
<keyword evidence="8" id="KW-1185">Reference proteome</keyword>
<dbReference type="EnsemblPlants" id="AET5Gv20763300.1">
    <property type="protein sequence ID" value="AET5Gv20763300.1"/>
    <property type="gene ID" value="AET5Gv20763300"/>
</dbReference>
<name>A0A453LHD4_AEGTS</name>
<evidence type="ECO:0000313" key="8">
    <source>
        <dbReference type="Proteomes" id="UP000015105"/>
    </source>
</evidence>
<reference evidence="7" key="5">
    <citation type="journal article" date="2021" name="G3 (Bethesda)">
        <title>Aegilops tauschii genome assembly Aet v5.0 features greater sequence contiguity and improved annotation.</title>
        <authorList>
            <person name="Wang L."/>
            <person name="Zhu T."/>
            <person name="Rodriguez J.C."/>
            <person name="Deal K.R."/>
            <person name="Dubcovsky J."/>
            <person name="McGuire P.E."/>
            <person name="Lux T."/>
            <person name="Spannagl M."/>
            <person name="Mayer K.F.X."/>
            <person name="Baldrich P."/>
            <person name="Meyers B.C."/>
            <person name="Huo N."/>
            <person name="Gu Y.Q."/>
            <person name="Zhou H."/>
            <person name="Devos K.M."/>
            <person name="Bennetzen J.L."/>
            <person name="Unver T."/>
            <person name="Budak H."/>
            <person name="Gulick P.J."/>
            <person name="Galiba G."/>
            <person name="Kalapos B."/>
            <person name="Nelson D.R."/>
            <person name="Li P."/>
            <person name="You F.M."/>
            <person name="Luo M.C."/>
            <person name="Dvorak J."/>
        </authorList>
    </citation>
    <scope>NUCLEOTIDE SEQUENCE [LARGE SCALE GENOMIC DNA]</scope>
    <source>
        <strain evidence="7">cv. AL8/78</strain>
    </source>
</reference>
<feature type="domain" description="Disease resistance N-terminal" evidence="6">
    <location>
        <begin position="22"/>
        <end position="80"/>
    </location>
</feature>
<dbReference type="PANTHER" id="PTHR19338">
    <property type="entry name" value="TRANSLOCASE OF INNER MITOCHONDRIAL MEMBRANE 13 HOMOLOG"/>
    <property type="match status" value="1"/>
</dbReference>
<dbReference type="Pfam" id="PF18052">
    <property type="entry name" value="Rx_N"/>
    <property type="match status" value="1"/>
</dbReference>
<dbReference type="CDD" id="cd14798">
    <property type="entry name" value="RX-CC_like"/>
    <property type="match status" value="1"/>
</dbReference>
<evidence type="ECO:0000256" key="4">
    <source>
        <dbReference type="ARBA" id="ARBA00022741"/>
    </source>
</evidence>
<keyword evidence="5" id="KW-0611">Plant defense</keyword>
<dbReference type="InterPro" id="IPR041118">
    <property type="entry name" value="Rx_N"/>
</dbReference>
<dbReference type="Proteomes" id="UP000015105">
    <property type="component" value="Chromosome 5D"/>
</dbReference>
<keyword evidence="2" id="KW-0433">Leucine-rich repeat</keyword>
<evidence type="ECO:0000313" key="7">
    <source>
        <dbReference type="EnsemblPlants" id="AET5Gv20763300.1"/>
    </source>
</evidence>
<dbReference type="PANTHER" id="PTHR19338:SF58">
    <property type="entry name" value="OS09G0517100 PROTEIN"/>
    <property type="match status" value="1"/>
</dbReference>
<evidence type="ECO:0000256" key="2">
    <source>
        <dbReference type="ARBA" id="ARBA00022614"/>
    </source>
</evidence>
<evidence type="ECO:0000256" key="1">
    <source>
        <dbReference type="ARBA" id="ARBA00008894"/>
    </source>
</evidence>